<proteinExistence type="predicted"/>
<evidence type="ECO:0000313" key="2">
    <source>
        <dbReference type="Proteomes" id="UP001152320"/>
    </source>
</evidence>
<dbReference type="EMBL" id="JAIZAY010000039">
    <property type="protein sequence ID" value="KAJ8019288.1"/>
    <property type="molecule type" value="Genomic_DNA"/>
</dbReference>
<sequence>MLRKIDVIMMSTSVPKECSRETKHLRLTGFDDKRRVEYIEKVFGDNNTLNSDKVNLTLRENSMMNSFCKIPFFFVSLAHKIYINKQLETFSEKPDLSKCILECFHCHFVTQMGDSNSLDFSTLEKSIQAFGKFAFEGLCSSNHGLKWSKDDMIDSIGQLYYDYYVQMGILVEHEICDDFEGDSKVRKTISQVMIQFYDNEFVYWYAAYYIAKDNVDWFSASMKSAVENSSYLKALHQSAKNRIEFAMVWISDQGPYVSGVLDIVKGLCSSEVLFNNEQKEVLQRSMLRVLEIALSNKVRSNFKISTN</sequence>
<evidence type="ECO:0000313" key="1">
    <source>
        <dbReference type="EMBL" id="KAJ8019288.1"/>
    </source>
</evidence>
<name>A0A9Q0YB41_HOLLE</name>
<gene>
    <name evidence="1" type="ORF">HOLleu_42188</name>
</gene>
<organism evidence="1 2">
    <name type="scientific">Holothuria leucospilota</name>
    <name type="common">Black long sea cucumber</name>
    <name type="synonym">Mertensiothuria leucospilota</name>
    <dbReference type="NCBI Taxonomy" id="206669"/>
    <lineage>
        <taxon>Eukaryota</taxon>
        <taxon>Metazoa</taxon>
        <taxon>Echinodermata</taxon>
        <taxon>Eleutherozoa</taxon>
        <taxon>Echinozoa</taxon>
        <taxon>Holothuroidea</taxon>
        <taxon>Aspidochirotacea</taxon>
        <taxon>Aspidochirotida</taxon>
        <taxon>Holothuriidae</taxon>
        <taxon>Holothuria</taxon>
    </lineage>
</organism>
<dbReference type="Proteomes" id="UP001152320">
    <property type="component" value="Unassembled WGS sequence"/>
</dbReference>
<reference evidence="1" key="1">
    <citation type="submission" date="2021-10" db="EMBL/GenBank/DDBJ databases">
        <title>Tropical sea cucumber genome reveals ecological adaptation and Cuvierian tubules defense mechanism.</title>
        <authorList>
            <person name="Chen T."/>
        </authorList>
    </citation>
    <scope>NUCLEOTIDE SEQUENCE</scope>
    <source>
        <strain evidence="1">Nanhai2018</strain>
        <tissue evidence="1">Muscle</tissue>
    </source>
</reference>
<protein>
    <submittedName>
        <fullName evidence="1">Uncharacterized protein</fullName>
    </submittedName>
</protein>
<keyword evidence="2" id="KW-1185">Reference proteome</keyword>
<dbReference type="AlphaFoldDB" id="A0A9Q0YB41"/>
<comment type="caution">
    <text evidence="1">The sequence shown here is derived from an EMBL/GenBank/DDBJ whole genome shotgun (WGS) entry which is preliminary data.</text>
</comment>
<accession>A0A9Q0YB41</accession>
<dbReference type="OrthoDB" id="120976at2759"/>